<dbReference type="InterPro" id="IPR053931">
    <property type="entry name" value="RapZ_C"/>
</dbReference>
<evidence type="ECO:0000256" key="2">
    <source>
        <dbReference type="ARBA" id="ARBA00022840"/>
    </source>
</evidence>
<dbReference type="InterPro" id="IPR005337">
    <property type="entry name" value="RapZ-like"/>
</dbReference>
<organism evidence="7 8">
    <name type="scientific">Candidatus Kinetoplastidibacterium kentomonadis</name>
    <dbReference type="NCBI Taxonomy" id="1576550"/>
    <lineage>
        <taxon>Bacteria</taxon>
        <taxon>Pseudomonadati</taxon>
        <taxon>Pseudomonadota</taxon>
        <taxon>Betaproteobacteria</taxon>
        <taxon>Candidatus Kinetoplastidibacterium</taxon>
    </lineage>
</organism>
<dbReference type="NCBIfam" id="NF003828">
    <property type="entry name" value="PRK05416.1"/>
    <property type="match status" value="1"/>
</dbReference>
<dbReference type="Gene3D" id="3.40.50.300">
    <property type="entry name" value="P-loop containing nucleotide triphosphate hydrolases"/>
    <property type="match status" value="1"/>
</dbReference>
<sequence>MLKIILITGISGSGKTIALRMLEDIGFICIDNFPIKFLNDFIDYAKDNNLTKIAISIDSRSIGELQHLPIFIQKIKTYIRNIKIIFLDAKDDIIIKRYTESRRRHPLTDKIKNNFPAPLEICINAERKLLSDLRNQEYIIDTSNLTPGQLRNYIKSLVNIEDINKLVLTFESFAYKNGIPNDADLVFDVRCLPNPYYNMDLRELNGKDKSVEIWLEKFDIVNNMLNDITYFLSNWLPKYIQETKNYLTVAIGCTGGQHRSVYIVEKLAIIFSQYKPLLIRHRAQEKI</sequence>
<evidence type="ECO:0000313" key="7">
    <source>
        <dbReference type="EMBL" id="AWD32727.1"/>
    </source>
</evidence>
<dbReference type="GO" id="GO:0005524">
    <property type="term" value="F:ATP binding"/>
    <property type="evidence" value="ECO:0007669"/>
    <property type="project" value="UniProtKB-UniRule"/>
</dbReference>
<name>A0A3S7JAL8_9PROT</name>
<dbReference type="GO" id="GO:0005525">
    <property type="term" value="F:GTP binding"/>
    <property type="evidence" value="ECO:0007669"/>
    <property type="project" value="UniProtKB-UniRule"/>
</dbReference>
<keyword evidence="1 4" id="KW-0547">Nucleotide-binding</keyword>
<reference evidence="7 8" key="1">
    <citation type="journal article" date="2018" name="Parasitology">
        <title>The reduced genome of Candidatus Kinetoplastibacterium sorsogonicusi, the endosymbiont of Kentomonas sorsogonicus (Trypanosomatidae): loss of the haem-synthesis pathway.</title>
        <authorList>
            <person name="Silva F.M."/>
            <person name="Kostygov A.Y."/>
            <person name="Spodareva V.V."/>
            <person name="Butenko A."/>
            <person name="Tossou R."/>
            <person name="Lukes J."/>
            <person name="Yurchenko V."/>
            <person name="Alves J.M.P."/>
        </authorList>
    </citation>
    <scope>NUCLEOTIDE SEQUENCE [LARGE SCALE GENOMIC DNA]</scope>
    <source>
        <strain evidence="7 8">MF-08</strain>
    </source>
</reference>
<dbReference type="HAMAP" id="MF_00636">
    <property type="entry name" value="RapZ_like"/>
    <property type="match status" value="1"/>
</dbReference>
<keyword evidence="3 4" id="KW-0342">GTP-binding</keyword>
<dbReference type="InterPro" id="IPR027417">
    <property type="entry name" value="P-loop_NTPase"/>
</dbReference>
<dbReference type="PANTHER" id="PTHR30448">
    <property type="entry name" value="RNASE ADAPTER PROTEIN RAPZ"/>
    <property type="match status" value="1"/>
</dbReference>
<feature type="domain" description="RapZ C-terminal" evidence="6">
    <location>
        <begin position="167"/>
        <end position="283"/>
    </location>
</feature>
<evidence type="ECO:0000256" key="4">
    <source>
        <dbReference type="HAMAP-Rule" id="MF_00636"/>
    </source>
</evidence>
<keyword evidence="8" id="KW-1185">Reference proteome</keyword>
<dbReference type="PANTHER" id="PTHR30448:SF0">
    <property type="entry name" value="RNASE ADAPTER PROTEIN RAPZ"/>
    <property type="match status" value="1"/>
</dbReference>
<dbReference type="InterPro" id="IPR053930">
    <property type="entry name" value="RapZ-like_N"/>
</dbReference>
<evidence type="ECO:0000256" key="1">
    <source>
        <dbReference type="ARBA" id="ARBA00022741"/>
    </source>
</evidence>
<keyword evidence="2 4" id="KW-0067">ATP-binding</keyword>
<dbReference type="PIRSF" id="PIRSF005052">
    <property type="entry name" value="P-loopkin"/>
    <property type="match status" value="1"/>
</dbReference>
<evidence type="ECO:0000259" key="5">
    <source>
        <dbReference type="Pfam" id="PF03668"/>
    </source>
</evidence>
<gene>
    <name evidence="7" type="primary">rapZ</name>
    <name evidence="7" type="ORF">CKSOR_00626</name>
</gene>
<feature type="binding site" evidence="4">
    <location>
        <begin position="9"/>
        <end position="16"/>
    </location>
    <ligand>
        <name>ATP</name>
        <dbReference type="ChEBI" id="CHEBI:30616"/>
    </ligand>
</feature>
<dbReference type="SUPFAM" id="SSF52540">
    <property type="entry name" value="P-loop containing nucleoside triphosphate hydrolases"/>
    <property type="match status" value="1"/>
</dbReference>
<dbReference type="KEGG" id="kso:CKSOR_00626"/>
<dbReference type="RefSeq" id="WP_108674121.1">
    <property type="nucleotide sequence ID" value="NZ_CP025628.1"/>
</dbReference>
<evidence type="ECO:0000313" key="8">
    <source>
        <dbReference type="Proteomes" id="UP000266796"/>
    </source>
</evidence>
<dbReference type="Pfam" id="PF03668">
    <property type="entry name" value="RapZ-like_N"/>
    <property type="match status" value="1"/>
</dbReference>
<dbReference type="Pfam" id="PF22740">
    <property type="entry name" value="PapZ_C"/>
    <property type="match status" value="1"/>
</dbReference>
<proteinExistence type="inferred from homology"/>
<evidence type="ECO:0000259" key="6">
    <source>
        <dbReference type="Pfam" id="PF22740"/>
    </source>
</evidence>
<protein>
    <submittedName>
        <fullName evidence="7">RNase adapter protein RapZ</fullName>
    </submittedName>
</protein>
<accession>A0A3S7JAL8</accession>
<feature type="binding site" evidence="4">
    <location>
        <begin position="58"/>
        <end position="61"/>
    </location>
    <ligand>
        <name>GTP</name>
        <dbReference type="ChEBI" id="CHEBI:37565"/>
    </ligand>
</feature>
<evidence type="ECO:0000256" key="3">
    <source>
        <dbReference type="ARBA" id="ARBA00023134"/>
    </source>
</evidence>
<dbReference type="AlphaFoldDB" id="A0A3S7JAL8"/>
<dbReference type="OrthoDB" id="9784461at2"/>
<feature type="domain" description="RapZ-like N-terminal" evidence="5">
    <location>
        <begin position="3"/>
        <end position="156"/>
    </location>
</feature>
<dbReference type="Proteomes" id="UP000266796">
    <property type="component" value="Chromosome"/>
</dbReference>
<dbReference type="EMBL" id="CP025628">
    <property type="protein sequence ID" value="AWD32727.1"/>
    <property type="molecule type" value="Genomic_DNA"/>
</dbReference>